<keyword evidence="2" id="KW-1185">Reference proteome</keyword>
<dbReference type="Gene3D" id="3.40.50.300">
    <property type="entry name" value="P-loop containing nucleotide triphosphate hydrolases"/>
    <property type="match status" value="1"/>
</dbReference>
<keyword evidence="1" id="KW-0547">Nucleotide-binding</keyword>
<dbReference type="SUPFAM" id="SSF52540">
    <property type="entry name" value="P-loop containing nucleoside triphosphate hydrolases"/>
    <property type="match status" value="1"/>
</dbReference>
<keyword evidence="1" id="KW-0067">ATP-binding</keyword>
<comment type="caution">
    <text evidence="1">The sequence shown here is derived from an EMBL/GenBank/DDBJ whole genome shotgun (WGS) entry which is preliminary data.</text>
</comment>
<evidence type="ECO:0000313" key="1">
    <source>
        <dbReference type="EMBL" id="TBU79356.1"/>
    </source>
</evidence>
<dbReference type="InterPro" id="IPR027417">
    <property type="entry name" value="P-loop_NTPase"/>
</dbReference>
<dbReference type="EMBL" id="QJUI01000010">
    <property type="protein sequence ID" value="TBU79356.1"/>
    <property type="molecule type" value="Genomic_DNA"/>
</dbReference>
<organism evidence="1 2">
    <name type="scientific">Phytopseudomonas daroniae</name>
    <dbReference type="NCBI Taxonomy" id="2487519"/>
    <lineage>
        <taxon>Bacteria</taxon>
        <taxon>Pseudomonadati</taxon>
        <taxon>Pseudomonadota</taxon>
        <taxon>Gammaproteobacteria</taxon>
        <taxon>Pseudomonadales</taxon>
        <taxon>Pseudomonadaceae</taxon>
        <taxon>Phytopseudomonas</taxon>
    </lineage>
</organism>
<name>A0A4V6MX31_9GAMM</name>
<dbReference type="OrthoDB" id="5107704at2"/>
<dbReference type="Proteomes" id="UP000292302">
    <property type="component" value="Unassembled WGS sequence"/>
</dbReference>
<protein>
    <submittedName>
        <fullName evidence="1">DNA helicase UvrD</fullName>
    </submittedName>
</protein>
<evidence type="ECO:0000313" key="2">
    <source>
        <dbReference type="Proteomes" id="UP000292302"/>
    </source>
</evidence>
<gene>
    <name evidence="1" type="ORF">DNK06_13175</name>
</gene>
<dbReference type="RefSeq" id="WP_131180470.1">
    <property type="nucleotide sequence ID" value="NZ_QJUI01000010.1"/>
</dbReference>
<keyword evidence="1" id="KW-0378">Hydrolase</keyword>
<keyword evidence="1" id="KW-0347">Helicase</keyword>
<dbReference type="AlphaFoldDB" id="A0A4V6MX31"/>
<accession>A0A4V6MX31</accession>
<sequence length="344" mass="39543">MAKEVMFAVAGSGKTTTLIERLTLDQRALIITYTENNYAHLQRSIIRKFGFLPPNISLFTYFGFLNGFCYKPQFELALGTRGLSFRMPPAHTRAFARTRMEYYKDGKGYLFHNRLAKLLQVKGTVPRLIARIERFYDQLFVDEVQDFAGHDFDLLLALMPAQVDILLVGDFYQHTFDTSRDGPTNRTLHDNIQRYERRFSDVGVQVDKETLSHSWRCGTTVCDFITTHLQINIGSHRQDETAIVPVITQDHADAIHADPGVVKLFYQESYKYGCHAFNWGASKGMDHFQDVCVVLSDRNWKLYLGGSFEALPAQTRNKLYVACSRARGNLYLVHEKHFRAFKAD</sequence>
<proteinExistence type="predicted"/>
<dbReference type="GO" id="GO:0004386">
    <property type="term" value="F:helicase activity"/>
    <property type="evidence" value="ECO:0007669"/>
    <property type="project" value="UniProtKB-KW"/>
</dbReference>
<reference evidence="1 2" key="1">
    <citation type="submission" date="2018-06" db="EMBL/GenBank/DDBJ databases">
        <title>Three novel Pseudomonas species isolated from symptomatic oak.</title>
        <authorList>
            <person name="Bueno-Gonzalez V."/>
            <person name="Brady C."/>
        </authorList>
    </citation>
    <scope>NUCLEOTIDE SEQUENCE [LARGE SCALE GENOMIC DNA]</scope>
    <source>
        <strain evidence="1 2">P9A</strain>
    </source>
</reference>